<reference evidence="2 3" key="1">
    <citation type="submission" date="2019-08" db="EMBL/GenBank/DDBJ databases">
        <title>Archangium and Cystobacter genomes.</title>
        <authorList>
            <person name="Chen I.-C.K."/>
            <person name="Wielgoss S."/>
        </authorList>
    </citation>
    <scope>NUCLEOTIDE SEQUENCE [LARGE SCALE GENOMIC DNA]</scope>
    <source>
        <strain evidence="2 3">Cbm 6</strain>
    </source>
</reference>
<dbReference type="Gene3D" id="3.30.870.10">
    <property type="entry name" value="Endonuclease Chain A"/>
    <property type="match status" value="1"/>
</dbReference>
<dbReference type="Proteomes" id="UP001611383">
    <property type="component" value="Chromosome"/>
</dbReference>
<evidence type="ECO:0000313" key="3">
    <source>
        <dbReference type="Proteomes" id="UP001611383"/>
    </source>
</evidence>
<dbReference type="CDD" id="cd00138">
    <property type="entry name" value="PLDc_SF"/>
    <property type="match status" value="1"/>
</dbReference>
<keyword evidence="3" id="KW-1185">Reference proteome</keyword>
<dbReference type="InterPro" id="IPR025202">
    <property type="entry name" value="PLD-like_dom"/>
</dbReference>
<dbReference type="Pfam" id="PF13091">
    <property type="entry name" value="PLDc_2"/>
    <property type="match status" value="1"/>
</dbReference>
<accession>A0ABY9X5K0</accession>
<organism evidence="2 3">
    <name type="scientific">Archangium minus</name>
    <dbReference type="NCBI Taxonomy" id="83450"/>
    <lineage>
        <taxon>Bacteria</taxon>
        <taxon>Pseudomonadati</taxon>
        <taxon>Myxococcota</taxon>
        <taxon>Myxococcia</taxon>
        <taxon>Myxococcales</taxon>
        <taxon>Cystobacterineae</taxon>
        <taxon>Archangiaceae</taxon>
        <taxon>Archangium</taxon>
    </lineage>
</organism>
<evidence type="ECO:0000259" key="1">
    <source>
        <dbReference type="Pfam" id="PF13091"/>
    </source>
</evidence>
<dbReference type="SUPFAM" id="SSF56024">
    <property type="entry name" value="Phospholipase D/nuclease"/>
    <property type="match status" value="1"/>
</dbReference>
<protein>
    <recommendedName>
        <fullName evidence="1">Phospholipase D-like domain-containing protein</fullName>
    </recommendedName>
</protein>
<dbReference type="EMBL" id="CP043494">
    <property type="protein sequence ID" value="WNG50594.1"/>
    <property type="molecule type" value="Genomic_DNA"/>
</dbReference>
<gene>
    <name evidence="2" type="ORF">F0U60_45570</name>
</gene>
<feature type="domain" description="Phospholipase D-like" evidence="1">
    <location>
        <begin position="22"/>
        <end position="146"/>
    </location>
</feature>
<evidence type="ECO:0000313" key="2">
    <source>
        <dbReference type="EMBL" id="WNG50594.1"/>
    </source>
</evidence>
<sequence length="254" mass="28676">MFEHGDNVNLNLLNTDETISRLVSLIKNARKNVVLVSPYVTLGKEDRIGQAIRAALNNKVSVTLIFRLDDDLQSFARTFSEYLQELTARGLRLCLVPKLHAKLYWSESEVIISSLNLLSSSFLSSIEVGLWSQDPADVAQVRQFIKQEIEPHILAGQDLQKFVDSKAGGNARAFRSSRQTESPRAPVGMHGFCIRCAMPIALNPEKPYCWDDYQEWAEYENADYKDSFCHSCGEGFPATMNKPLCRSCYRKMTG</sequence>
<name>A0ABY9X5K0_9BACT</name>
<proteinExistence type="predicted"/>